<dbReference type="Pfam" id="PF05347">
    <property type="entry name" value="Complex1_LYR"/>
    <property type="match status" value="1"/>
</dbReference>
<dbReference type="InterPro" id="IPR045298">
    <property type="entry name" value="Complex1_LYR_LYRM7"/>
</dbReference>
<dbReference type="GO" id="GO:0005739">
    <property type="term" value="C:mitochondrion"/>
    <property type="evidence" value="ECO:0007669"/>
    <property type="project" value="GOC"/>
</dbReference>
<sequence>MALRVSSQGLRLSVAWREFSPFSRWRSLHNGPDTVEELLERHLDSPKTSKDEEDERLVRQRLTSTRREALALYRDILRASRFFLWTNEKGIPWRDILRANARREFEEARFETDPEVIARLLVGGRDAVETAVDKAVEKHRQLLERRSKGDNPRS</sequence>
<accession>D5AAP4</accession>
<dbReference type="AlphaFoldDB" id="D5AAP4"/>
<reference evidence="2" key="1">
    <citation type="submission" date="2010-04" db="EMBL/GenBank/DDBJ databases">
        <authorList>
            <person name="Reid K.E."/>
            <person name="Liao N."/>
            <person name="Chan S."/>
            <person name="Docking R."/>
            <person name="Taylor G."/>
            <person name="Moore R."/>
            <person name="Mayo M."/>
            <person name="Munro S."/>
            <person name="King J."/>
            <person name="Yanchuk A."/>
            <person name="Holt R."/>
            <person name="Jones S."/>
            <person name="Marra M."/>
            <person name="Ritland C.E."/>
            <person name="Ritland K."/>
            <person name="Bohlmann J."/>
        </authorList>
    </citation>
    <scope>NUCLEOTIDE SEQUENCE</scope>
    <source>
        <tissue evidence="2">Bud</tissue>
    </source>
</reference>
<dbReference type="EMBL" id="BT123284">
    <property type="protein sequence ID" value="ADE76613.1"/>
    <property type="molecule type" value="mRNA"/>
</dbReference>
<name>D5AAP4_PICSI</name>
<proteinExistence type="evidence at transcript level"/>
<dbReference type="CDD" id="cd20267">
    <property type="entry name" value="Complex1_LYR_LYRM7"/>
    <property type="match status" value="1"/>
</dbReference>
<dbReference type="PANTHER" id="PTHR47484">
    <property type="entry name" value="COMPLEX 1 PROTEIN CONTAINING PROTEIN, EXPRESSED"/>
    <property type="match status" value="1"/>
</dbReference>
<dbReference type="OMA" id="FAIRKCY"/>
<protein>
    <recommendedName>
        <fullName evidence="1">Complex 1 LYR protein domain-containing protein</fullName>
    </recommendedName>
</protein>
<feature type="domain" description="Complex 1 LYR protein" evidence="1">
    <location>
        <begin position="67"/>
        <end position="129"/>
    </location>
</feature>
<evidence type="ECO:0000259" key="1">
    <source>
        <dbReference type="Pfam" id="PF05347"/>
    </source>
</evidence>
<dbReference type="PANTHER" id="PTHR47484:SF1">
    <property type="entry name" value="COMPLEX 1 PROTEIN CONTAINING PROTEIN, EXPRESSED"/>
    <property type="match status" value="1"/>
</dbReference>
<dbReference type="GO" id="GO:0034551">
    <property type="term" value="P:mitochondrial respiratory chain complex III assembly"/>
    <property type="evidence" value="ECO:0007669"/>
    <property type="project" value="InterPro"/>
</dbReference>
<dbReference type="InterPro" id="IPR008011">
    <property type="entry name" value="Complex1_LYR_dom"/>
</dbReference>
<evidence type="ECO:0000313" key="2">
    <source>
        <dbReference type="EMBL" id="ADE76613.1"/>
    </source>
</evidence>
<organism evidence="2">
    <name type="scientific">Picea sitchensis</name>
    <name type="common">Sitka spruce</name>
    <name type="synonym">Pinus sitchensis</name>
    <dbReference type="NCBI Taxonomy" id="3332"/>
    <lineage>
        <taxon>Eukaryota</taxon>
        <taxon>Viridiplantae</taxon>
        <taxon>Streptophyta</taxon>
        <taxon>Embryophyta</taxon>
        <taxon>Tracheophyta</taxon>
        <taxon>Spermatophyta</taxon>
        <taxon>Pinopsida</taxon>
        <taxon>Pinidae</taxon>
        <taxon>Conifers I</taxon>
        <taxon>Pinales</taxon>
        <taxon>Pinaceae</taxon>
        <taxon>Picea</taxon>
    </lineage>
</organism>